<dbReference type="AlphaFoldDB" id="A0A0E9PTS0"/>
<reference evidence="1" key="1">
    <citation type="submission" date="2014-11" db="EMBL/GenBank/DDBJ databases">
        <authorList>
            <person name="Amaro Gonzalez C."/>
        </authorList>
    </citation>
    <scope>NUCLEOTIDE SEQUENCE</scope>
</reference>
<protein>
    <submittedName>
        <fullName evidence="1">Uncharacterized protein</fullName>
    </submittedName>
</protein>
<dbReference type="EMBL" id="GBXM01100890">
    <property type="protein sequence ID" value="JAH07687.1"/>
    <property type="molecule type" value="Transcribed_RNA"/>
</dbReference>
<proteinExistence type="predicted"/>
<evidence type="ECO:0000313" key="1">
    <source>
        <dbReference type="EMBL" id="JAH07687.1"/>
    </source>
</evidence>
<reference evidence="1" key="2">
    <citation type="journal article" date="2015" name="Fish Shellfish Immunol.">
        <title>Early steps in the European eel (Anguilla anguilla)-Vibrio vulnificus interaction in the gills: Role of the RtxA13 toxin.</title>
        <authorList>
            <person name="Callol A."/>
            <person name="Pajuelo D."/>
            <person name="Ebbesson L."/>
            <person name="Teles M."/>
            <person name="MacKenzie S."/>
            <person name="Amaro C."/>
        </authorList>
    </citation>
    <scope>NUCLEOTIDE SEQUENCE</scope>
</reference>
<organism evidence="1">
    <name type="scientific">Anguilla anguilla</name>
    <name type="common">European freshwater eel</name>
    <name type="synonym">Muraena anguilla</name>
    <dbReference type="NCBI Taxonomy" id="7936"/>
    <lineage>
        <taxon>Eukaryota</taxon>
        <taxon>Metazoa</taxon>
        <taxon>Chordata</taxon>
        <taxon>Craniata</taxon>
        <taxon>Vertebrata</taxon>
        <taxon>Euteleostomi</taxon>
        <taxon>Actinopterygii</taxon>
        <taxon>Neopterygii</taxon>
        <taxon>Teleostei</taxon>
        <taxon>Anguilliformes</taxon>
        <taxon>Anguillidae</taxon>
        <taxon>Anguilla</taxon>
    </lineage>
</organism>
<name>A0A0E9PTS0_ANGAN</name>
<accession>A0A0E9PTS0</accession>
<sequence length="16" mass="2060">MCFKKRKYPNLNIYLK</sequence>